<dbReference type="GO" id="GO:0009414">
    <property type="term" value="P:response to water deprivation"/>
    <property type="evidence" value="ECO:0007669"/>
    <property type="project" value="TreeGrafter"/>
</dbReference>
<dbReference type="PANTHER" id="PTHR10502">
    <property type="entry name" value="ANNEXIN"/>
    <property type="match status" value="1"/>
</dbReference>
<evidence type="ECO:0000256" key="1">
    <source>
        <dbReference type="ARBA" id="ARBA00022737"/>
    </source>
</evidence>
<sequence length="238" mass="27311">MVEEQCLNNNLETQGVDHPEIKSESNSRCNDADKTSSVPHGIKSFTVITVVVTRSSFDDSNSIKLASDDFCDFEYQVLNIVGNTRRALSFTCFANFFCLSVSSLRYEKNEVNTIIPKAEAKILCEKVTDKACIDDDFIRILYNMTKAQLHATLNHYNNSYGNSMNKIIQLSFSQFYIIIRLIQLSFSHDTRCLKLDEFCRKEDMSSPLKIKATTDLTVHSVWVFKWLCNDPMEFYISI</sequence>
<dbReference type="GO" id="GO:0005886">
    <property type="term" value="C:plasma membrane"/>
    <property type="evidence" value="ECO:0007669"/>
    <property type="project" value="TreeGrafter"/>
</dbReference>
<dbReference type="EMBL" id="JAATIP010000229">
    <property type="protein sequence ID" value="KAF4357960.1"/>
    <property type="molecule type" value="Genomic_DNA"/>
</dbReference>
<gene>
    <name evidence="4" type="ORF">F8388_008468</name>
</gene>
<dbReference type="GO" id="GO:0001786">
    <property type="term" value="F:phosphatidylserine binding"/>
    <property type="evidence" value="ECO:0007669"/>
    <property type="project" value="TreeGrafter"/>
</dbReference>
<dbReference type="Pfam" id="PF00191">
    <property type="entry name" value="Annexin"/>
    <property type="match status" value="1"/>
</dbReference>
<accession>A0A7J6EJT6</accession>
<dbReference type="GO" id="GO:0009408">
    <property type="term" value="P:response to heat"/>
    <property type="evidence" value="ECO:0007669"/>
    <property type="project" value="TreeGrafter"/>
</dbReference>
<evidence type="ECO:0000313" key="5">
    <source>
        <dbReference type="Proteomes" id="UP000525078"/>
    </source>
</evidence>
<evidence type="ECO:0000256" key="3">
    <source>
        <dbReference type="SAM" id="MobiDB-lite"/>
    </source>
</evidence>
<dbReference type="GO" id="GO:0005544">
    <property type="term" value="F:calcium-dependent phospholipid binding"/>
    <property type="evidence" value="ECO:0007669"/>
    <property type="project" value="InterPro"/>
</dbReference>
<evidence type="ECO:0000313" key="4">
    <source>
        <dbReference type="EMBL" id="KAF4357960.1"/>
    </source>
</evidence>
<proteinExistence type="predicted"/>
<dbReference type="GO" id="GO:0009651">
    <property type="term" value="P:response to salt stress"/>
    <property type="evidence" value="ECO:0007669"/>
    <property type="project" value="TreeGrafter"/>
</dbReference>
<organism evidence="4 5">
    <name type="scientific">Cannabis sativa</name>
    <name type="common">Hemp</name>
    <name type="synonym">Marijuana</name>
    <dbReference type="NCBI Taxonomy" id="3483"/>
    <lineage>
        <taxon>Eukaryota</taxon>
        <taxon>Viridiplantae</taxon>
        <taxon>Streptophyta</taxon>
        <taxon>Embryophyta</taxon>
        <taxon>Tracheophyta</taxon>
        <taxon>Spermatophyta</taxon>
        <taxon>Magnoliopsida</taxon>
        <taxon>eudicotyledons</taxon>
        <taxon>Gunneridae</taxon>
        <taxon>Pentapetalae</taxon>
        <taxon>rosids</taxon>
        <taxon>fabids</taxon>
        <taxon>Rosales</taxon>
        <taxon>Cannabaceae</taxon>
        <taxon>Cannabis</taxon>
    </lineage>
</organism>
<dbReference type="AlphaFoldDB" id="A0A7J6EJT6"/>
<feature type="region of interest" description="Disordered" evidence="3">
    <location>
        <begin position="17"/>
        <end position="36"/>
    </location>
</feature>
<feature type="compositionally biased region" description="Basic and acidic residues" evidence="3">
    <location>
        <begin position="17"/>
        <end position="34"/>
    </location>
</feature>
<dbReference type="Proteomes" id="UP000525078">
    <property type="component" value="Unassembled WGS sequence"/>
</dbReference>
<dbReference type="GO" id="GO:0005737">
    <property type="term" value="C:cytoplasm"/>
    <property type="evidence" value="ECO:0007669"/>
    <property type="project" value="TreeGrafter"/>
</dbReference>
<reference evidence="4 5" key="1">
    <citation type="journal article" date="2020" name="bioRxiv">
        <title>Sequence and annotation of 42 cannabis genomes reveals extensive copy number variation in cannabinoid synthesis and pathogen resistance genes.</title>
        <authorList>
            <person name="Mckernan K.J."/>
            <person name="Helbert Y."/>
            <person name="Kane L.T."/>
            <person name="Ebling H."/>
            <person name="Zhang L."/>
            <person name="Liu B."/>
            <person name="Eaton Z."/>
            <person name="Mclaughlin S."/>
            <person name="Kingan S."/>
            <person name="Baybayan P."/>
            <person name="Concepcion G."/>
            <person name="Jordan M."/>
            <person name="Riva A."/>
            <person name="Barbazuk W."/>
            <person name="Harkins T."/>
        </authorList>
    </citation>
    <scope>NUCLEOTIDE SEQUENCE [LARGE SCALE GENOMIC DNA]</scope>
    <source>
        <strain evidence="5">cv. Jamaican Lion 4</strain>
        <tissue evidence="4">Leaf</tissue>
    </source>
</reference>
<dbReference type="Gene3D" id="1.10.220.10">
    <property type="entry name" value="Annexin"/>
    <property type="match status" value="1"/>
</dbReference>
<dbReference type="PANTHER" id="PTHR10502:SF220">
    <property type="entry name" value="ANNEXIN D2"/>
    <property type="match status" value="1"/>
</dbReference>
<keyword evidence="2" id="KW-0041">Annexin</keyword>
<dbReference type="GO" id="GO:0009409">
    <property type="term" value="P:response to cold"/>
    <property type="evidence" value="ECO:0007669"/>
    <property type="project" value="TreeGrafter"/>
</dbReference>
<evidence type="ECO:0000256" key="2">
    <source>
        <dbReference type="ARBA" id="ARBA00023216"/>
    </source>
</evidence>
<dbReference type="InterPro" id="IPR037104">
    <property type="entry name" value="Annexin_sf"/>
</dbReference>
<dbReference type="InterPro" id="IPR018502">
    <property type="entry name" value="Annexin_repeat"/>
</dbReference>
<name>A0A7J6EJT6_CANSA</name>
<keyword evidence="1" id="KW-0677">Repeat</keyword>
<protein>
    <submittedName>
        <fullName evidence="4">Uncharacterized protein</fullName>
    </submittedName>
</protein>
<dbReference type="SUPFAM" id="SSF47874">
    <property type="entry name" value="Annexin"/>
    <property type="match status" value="1"/>
</dbReference>
<comment type="caution">
    <text evidence="4">The sequence shown here is derived from an EMBL/GenBank/DDBJ whole genome shotgun (WGS) entry which is preliminary data.</text>
</comment>
<dbReference type="GO" id="GO:0005509">
    <property type="term" value="F:calcium ion binding"/>
    <property type="evidence" value="ECO:0007669"/>
    <property type="project" value="InterPro"/>
</dbReference>